<reference evidence="1 2" key="1">
    <citation type="journal article" date="2018" name="IMA Fungus">
        <title>IMA Genome-F 9: Draft genome sequence of Annulohypoxylon stygium, Aspergillus mulundensis, Berkeleyomyces basicola (syn. Thielaviopsis basicola), Ceratocystis smalleyi, two Cercospora beticola strains, Coleophoma cylindrospora, Fusarium fracticaudum, Phialophora cf. hyalina, and Morchella septimelata.</title>
        <authorList>
            <person name="Wingfield B.D."/>
            <person name="Bills G.F."/>
            <person name="Dong Y."/>
            <person name="Huang W."/>
            <person name="Nel W.J."/>
            <person name="Swalarsk-Parry B.S."/>
            <person name="Vaghefi N."/>
            <person name="Wilken P.M."/>
            <person name="An Z."/>
            <person name="de Beer Z.W."/>
            <person name="De Vos L."/>
            <person name="Chen L."/>
            <person name="Duong T.A."/>
            <person name="Gao Y."/>
            <person name="Hammerbacher A."/>
            <person name="Kikkert J.R."/>
            <person name="Li Y."/>
            <person name="Li H."/>
            <person name="Li K."/>
            <person name="Li Q."/>
            <person name="Liu X."/>
            <person name="Ma X."/>
            <person name="Naidoo K."/>
            <person name="Pethybridge S.J."/>
            <person name="Sun J."/>
            <person name="Steenkamp E.T."/>
            <person name="van der Nest M.A."/>
            <person name="van Wyk S."/>
            <person name="Wingfield M.J."/>
            <person name="Xiong C."/>
            <person name="Yue Q."/>
            <person name="Zhang X."/>
        </authorList>
    </citation>
    <scope>NUCLEOTIDE SEQUENCE [LARGE SCALE GENOMIC DNA]</scope>
    <source>
        <strain evidence="1 2">BP 5553</strain>
    </source>
</reference>
<keyword evidence="2" id="KW-1185">Reference proteome</keyword>
<organism evidence="1 2">
    <name type="scientific">Venustampulla echinocandica</name>
    <dbReference type="NCBI Taxonomy" id="2656787"/>
    <lineage>
        <taxon>Eukaryota</taxon>
        <taxon>Fungi</taxon>
        <taxon>Dikarya</taxon>
        <taxon>Ascomycota</taxon>
        <taxon>Pezizomycotina</taxon>
        <taxon>Leotiomycetes</taxon>
        <taxon>Helotiales</taxon>
        <taxon>Pleuroascaceae</taxon>
        <taxon>Venustampulla</taxon>
    </lineage>
</organism>
<dbReference type="GeneID" id="43597386"/>
<dbReference type="AlphaFoldDB" id="A0A370TNL2"/>
<dbReference type="EMBL" id="NPIC01000003">
    <property type="protein sequence ID" value="RDL37104.1"/>
    <property type="molecule type" value="Genomic_DNA"/>
</dbReference>
<comment type="caution">
    <text evidence="1">The sequence shown here is derived from an EMBL/GenBank/DDBJ whole genome shotgun (WGS) entry which is preliminary data.</text>
</comment>
<evidence type="ECO:0000313" key="2">
    <source>
        <dbReference type="Proteomes" id="UP000254866"/>
    </source>
</evidence>
<proteinExistence type="predicted"/>
<evidence type="ECO:0000313" key="1">
    <source>
        <dbReference type="EMBL" id="RDL37104.1"/>
    </source>
</evidence>
<dbReference type="RefSeq" id="XP_031869760.1">
    <property type="nucleotide sequence ID" value="XM_032013160.1"/>
</dbReference>
<accession>A0A370TNL2</accession>
<protein>
    <submittedName>
        <fullName evidence="1">Uncharacterized protein</fullName>
    </submittedName>
</protein>
<name>A0A370TNL2_9HELO</name>
<dbReference type="Proteomes" id="UP000254866">
    <property type="component" value="Unassembled WGS sequence"/>
</dbReference>
<sequence length="109" mass="11592">MWRLAGETHEILPACDGETVRRGAQTDQLLGVVGDCTIDHEATREAARCGGAGVCGRGRGVYGVGLGYLYRFLALFTTIVPPTPPPIPAARTTNINTNVKKTVAGRQLQ</sequence>
<gene>
    <name evidence="1" type="ORF">BP5553_04537</name>
</gene>